<keyword evidence="4" id="KW-0479">Metal-binding</keyword>
<reference evidence="8 9" key="1">
    <citation type="journal article" date="2016" name="Sci. Rep.">
        <title>Draft genome sequencing and secretome analysis of fungal phytopathogen Ascochyta rabiei provides insight into the necrotrophic effector repertoire.</title>
        <authorList>
            <person name="Verma S."/>
            <person name="Gazara R.K."/>
            <person name="Nizam S."/>
            <person name="Parween S."/>
            <person name="Chattopadhyay D."/>
            <person name="Verma P.K."/>
        </authorList>
    </citation>
    <scope>NUCLEOTIDE SEQUENCE [LARGE SCALE GENOMIC DNA]</scope>
    <source>
        <strain evidence="8 9">ArDII</strain>
    </source>
</reference>
<dbReference type="InterPro" id="IPR002402">
    <property type="entry name" value="Cyt_P450_E_grp-II"/>
</dbReference>
<dbReference type="SUPFAM" id="SSF48264">
    <property type="entry name" value="Cytochrome P450"/>
    <property type="match status" value="1"/>
</dbReference>
<dbReference type="EMBL" id="JYNV01000322">
    <property type="protein sequence ID" value="KZM18863.1"/>
    <property type="molecule type" value="Genomic_DNA"/>
</dbReference>
<comment type="similarity">
    <text evidence="2">Belongs to the cytochrome P450 family.</text>
</comment>
<proteinExistence type="inferred from homology"/>
<evidence type="ECO:0000256" key="4">
    <source>
        <dbReference type="ARBA" id="ARBA00022723"/>
    </source>
</evidence>
<dbReference type="Proteomes" id="UP000076837">
    <property type="component" value="Unassembled WGS sequence"/>
</dbReference>
<comment type="caution">
    <text evidence="8">The sequence shown here is derived from an EMBL/GenBank/DDBJ whole genome shotgun (WGS) entry which is preliminary data.</text>
</comment>
<keyword evidence="3" id="KW-0349">Heme</keyword>
<dbReference type="PRINTS" id="PR00464">
    <property type="entry name" value="EP450II"/>
</dbReference>
<evidence type="ECO:0000313" key="8">
    <source>
        <dbReference type="EMBL" id="KZM18863.1"/>
    </source>
</evidence>
<evidence type="ECO:0000256" key="5">
    <source>
        <dbReference type="ARBA" id="ARBA00023002"/>
    </source>
</evidence>
<protein>
    <submittedName>
        <fullName evidence="8">Heme binding</fullName>
    </submittedName>
</protein>
<dbReference type="InterPro" id="IPR036396">
    <property type="entry name" value="Cyt_P450_sf"/>
</dbReference>
<keyword evidence="6" id="KW-0408">Iron</keyword>
<dbReference type="GO" id="GO:0005506">
    <property type="term" value="F:iron ion binding"/>
    <property type="evidence" value="ECO:0007669"/>
    <property type="project" value="InterPro"/>
</dbReference>
<accession>A0A162W848</accession>
<evidence type="ECO:0000256" key="7">
    <source>
        <dbReference type="ARBA" id="ARBA00023033"/>
    </source>
</evidence>
<sequence>MANQFKEVAGHTRHHNIFGTEFFNTDDPENIKAVLATNFSAWSLGQERITEMSSYLGYGIFVNEGAAWKHSREMLRPCFERSQVADVDMLERHTQRLIDMLPKDGTTVDLQPLLHDLSMDVATELLFGKSTNALSRDGNNHEVRAFCDAFDYASNPFERESFKKWGAIALFLPDRKKKQHVKVMQGTSTTTNKPVF</sequence>
<evidence type="ECO:0000256" key="2">
    <source>
        <dbReference type="ARBA" id="ARBA00010617"/>
    </source>
</evidence>
<dbReference type="InterPro" id="IPR047146">
    <property type="entry name" value="Cyt_P450_E_CYP52_fungi"/>
</dbReference>
<dbReference type="Pfam" id="PF00067">
    <property type="entry name" value="p450"/>
    <property type="match status" value="1"/>
</dbReference>
<dbReference type="InterPro" id="IPR001128">
    <property type="entry name" value="Cyt_P450"/>
</dbReference>
<dbReference type="AlphaFoldDB" id="A0A162W848"/>
<dbReference type="Gene3D" id="1.10.630.10">
    <property type="entry name" value="Cytochrome P450"/>
    <property type="match status" value="1"/>
</dbReference>
<evidence type="ECO:0000256" key="6">
    <source>
        <dbReference type="ARBA" id="ARBA00023004"/>
    </source>
</evidence>
<dbReference type="GO" id="GO:0004497">
    <property type="term" value="F:monooxygenase activity"/>
    <property type="evidence" value="ECO:0007669"/>
    <property type="project" value="UniProtKB-KW"/>
</dbReference>
<dbReference type="GO" id="GO:0020037">
    <property type="term" value="F:heme binding"/>
    <property type="evidence" value="ECO:0007669"/>
    <property type="project" value="InterPro"/>
</dbReference>
<dbReference type="STRING" id="5454.A0A162W848"/>
<gene>
    <name evidence="8" type="ORF">ST47_g10178</name>
</gene>
<dbReference type="PANTHER" id="PTHR24287">
    <property type="entry name" value="P450, PUTATIVE (EUROFUNG)-RELATED"/>
    <property type="match status" value="1"/>
</dbReference>
<evidence type="ECO:0000256" key="3">
    <source>
        <dbReference type="ARBA" id="ARBA00022617"/>
    </source>
</evidence>
<dbReference type="PANTHER" id="PTHR24287:SF1">
    <property type="entry name" value="P450, PUTATIVE (EUROFUNG)-RELATED"/>
    <property type="match status" value="1"/>
</dbReference>
<evidence type="ECO:0000313" key="9">
    <source>
        <dbReference type="Proteomes" id="UP000076837"/>
    </source>
</evidence>
<evidence type="ECO:0000256" key="1">
    <source>
        <dbReference type="ARBA" id="ARBA00001971"/>
    </source>
</evidence>
<dbReference type="GO" id="GO:0016705">
    <property type="term" value="F:oxidoreductase activity, acting on paired donors, with incorporation or reduction of molecular oxygen"/>
    <property type="evidence" value="ECO:0007669"/>
    <property type="project" value="InterPro"/>
</dbReference>
<name>A0A162W848_DIDRA</name>
<keyword evidence="5" id="KW-0560">Oxidoreductase</keyword>
<keyword evidence="7" id="KW-0503">Monooxygenase</keyword>
<organism evidence="8 9">
    <name type="scientific">Didymella rabiei</name>
    <name type="common">Chickpea ascochyta blight fungus</name>
    <name type="synonym">Mycosphaerella rabiei</name>
    <dbReference type="NCBI Taxonomy" id="5454"/>
    <lineage>
        <taxon>Eukaryota</taxon>
        <taxon>Fungi</taxon>
        <taxon>Dikarya</taxon>
        <taxon>Ascomycota</taxon>
        <taxon>Pezizomycotina</taxon>
        <taxon>Dothideomycetes</taxon>
        <taxon>Pleosporomycetidae</taxon>
        <taxon>Pleosporales</taxon>
        <taxon>Pleosporineae</taxon>
        <taxon>Didymellaceae</taxon>
        <taxon>Ascochyta</taxon>
    </lineage>
</organism>
<comment type="cofactor">
    <cofactor evidence="1">
        <name>heme</name>
        <dbReference type="ChEBI" id="CHEBI:30413"/>
    </cofactor>
</comment>
<keyword evidence="9" id="KW-1185">Reference proteome</keyword>